<evidence type="ECO:0000259" key="2">
    <source>
        <dbReference type="Pfam" id="PF12229"/>
    </source>
</evidence>
<accession>A0A1F5G6S5</accession>
<dbReference type="PANTHER" id="PTHR35788:SF1">
    <property type="entry name" value="EXPORTED PROTEIN"/>
    <property type="match status" value="1"/>
</dbReference>
<feature type="transmembrane region" description="Helical" evidence="1">
    <location>
        <begin position="12"/>
        <end position="32"/>
    </location>
</feature>
<dbReference type="Pfam" id="PF12229">
    <property type="entry name" value="PG_binding_4"/>
    <property type="match status" value="2"/>
</dbReference>
<dbReference type="InterPro" id="IPR007391">
    <property type="entry name" value="Vancomycin_resist_VanW"/>
</dbReference>
<feature type="domain" description="YoaR-like putative peptidoglycan binding" evidence="2">
    <location>
        <begin position="283"/>
        <end position="347"/>
    </location>
</feature>
<keyword evidence="1" id="KW-0812">Transmembrane</keyword>
<feature type="domain" description="YoaR-like putative peptidoglycan binding" evidence="2">
    <location>
        <begin position="86"/>
        <end position="192"/>
    </location>
</feature>
<organism evidence="3 4">
    <name type="scientific">Candidatus Curtissbacteria bacterium RIFCSPHIGHO2_01_FULL_41_11</name>
    <dbReference type="NCBI Taxonomy" id="1797711"/>
    <lineage>
        <taxon>Bacteria</taxon>
        <taxon>Candidatus Curtissiibacteriota</taxon>
    </lineage>
</organism>
<keyword evidence="1" id="KW-1133">Transmembrane helix</keyword>
<evidence type="ECO:0000313" key="3">
    <source>
        <dbReference type="EMBL" id="OGD87524.1"/>
    </source>
</evidence>
<dbReference type="Pfam" id="PF04294">
    <property type="entry name" value="VanW"/>
    <property type="match status" value="1"/>
</dbReference>
<evidence type="ECO:0000256" key="1">
    <source>
        <dbReference type="SAM" id="Phobius"/>
    </source>
</evidence>
<dbReference type="EMBL" id="MFAZ01000012">
    <property type="protein sequence ID" value="OGD87524.1"/>
    <property type="molecule type" value="Genomic_DNA"/>
</dbReference>
<dbReference type="Gene3D" id="3.10.20.800">
    <property type="match status" value="1"/>
</dbReference>
<dbReference type="PANTHER" id="PTHR35788">
    <property type="entry name" value="EXPORTED PROTEIN-RELATED"/>
    <property type="match status" value="1"/>
</dbReference>
<gene>
    <name evidence="3" type="ORF">A2870_04205</name>
</gene>
<sequence>MFYVPKDSHLKILLVSSLALPVLLLVFVNFYFAGKVLNNVFVMGEDVSGMASEDLERLVVEKSDNFFKRDIVFRILGASGSHDVAVPASSLGISFDPEETAKRAYKIGRSGNTFLDLRVKIRSFFAKDYIYPVTNIDFSTFSNTLDQVSENDTKETKDASIVFDRDVRIEEAQDGLIVDKTRSVQDLRDRIRDFSFEAVTVPVMYDQARVKAGGADIALARVKKLNNQRIVLTFGFNSWKISGKTLISILRFYPKGMERGYALKFELGDQSLVVLNSSNNSADELEVSVDDNYITQFVEDIADSVDQEKVDATLVFEGGKVKEFTPAQDGQKLDQDVTFNLIKNAVSVDNLSSERELSINLPVRVVPAKIANDEINSLGIRELIGKGVSYFAGSIANRVYNISLGASRINGTLVKSGEVFSFNKAVGEVSGSTGYKQAYVISSGRTVLDDGGGICQVSTTVFRAALNAGLPIVARTAHAYRVGYYEQRGFKAGLDATVWAPAVDFAFKNDTDHSILVQTVFDGSSAKLEVSIYGTGDGRKVQITDPVISNIQPAPPDEFQDDPTLPKGTKKQVDFSAQGATSVFGRKVYKGDKLIIDESFKSVYRPWRAVYLVGTGG</sequence>
<dbReference type="InterPro" id="IPR022029">
    <property type="entry name" value="YoaR-like_PG-bd"/>
</dbReference>
<protein>
    <recommendedName>
        <fullName evidence="2">YoaR-like putative peptidoglycan binding domain-containing protein</fullName>
    </recommendedName>
</protein>
<evidence type="ECO:0000313" key="4">
    <source>
        <dbReference type="Proteomes" id="UP000179102"/>
    </source>
</evidence>
<reference evidence="3 4" key="1">
    <citation type="journal article" date="2016" name="Nat. Commun.">
        <title>Thousands of microbial genomes shed light on interconnected biogeochemical processes in an aquifer system.</title>
        <authorList>
            <person name="Anantharaman K."/>
            <person name="Brown C.T."/>
            <person name="Hug L.A."/>
            <person name="Sharon I."/>
            <person name="Castelle C.J."/>
            <person name="Probst A.J."/>
            <person name="Thomas B.C."/>
            <person name="Singh A."/>
            <person name="Wilkins M.J."/>
            <person name="Karaoz U."/>
            <person name="Brodie E.L."/>
            <person name="Williams K.H."/>
            <person name="Hubbard S.S."/>
            <person name="Banfield J.F."/>
        </authorList>
    </citation>
    <scope>NUCLEOTIDE SEQUENCE [LARGE SCALE GENOMIC DNA]</scope>
</reference>
<keyword evidence="1" id="KW-0472">Membrane</keyword>
<proteinExistence type="predicted"/>
<dbReference type="STRING" id="1797711.A2870_04205"/>
<dbReference type="Proteomes" id="UP000179102">
    <property type="component" value="Unassembled WGS sequence"/>
</dbReference>
<dbReference type="InterPro" id="IPR038054">
    <property type="entry name" value="LD_TPept-like_central_sf"/>
</dbReference>
<dbReference type="InterPro" id="IPR052913">
    <property type="entry name" value="Glycopeptide_resist_protein"/>
</dbReference>
<dbReference type="AlphaFoldDB" id="A0A1F5G6S5"/>
<name>A0A1F5G6S5_9BACT</name>
<comment type="caution">
    <text evidence="3">The sequence shown here is derived from an EMBL/GenBank/DDBJ whole genome shotgun (WGS) entry which is preliminary data.</text>
</comment>